<feature type="compositionally biased region" description="Basic residues" evidence="5">
    <location>
        <begin position="62"/>
        <end position="73"/>
    </location>
</feature>
<sequence length="460" mass="50307">MILWLDVATVGLLCFGVSRAYGRGRQGRLQPRRGRGGRRAPRHRRRLAAHVRGAAPRAPPVARRRGGGSARRRAREEERRRPKYERLSVAREPGTDPALVEALTKPEDVERELERFRVWQRADDGACPRCGGLGAYGVCDGAKGDREGHLPCGCEICHLCHGSGTTDAVLDELEPDERATADAVPGESRFKLAADCDHFYCADCIRGSLGAMMDTGQFPAYCPACRADARGDAERLRAGPGRITDATLTFLQRRRAFKDRGEAFFRCPADDCGNWLLAAKPGEIIEIRGDKIVREKKIGLAPCGAAVCLVCKTELPRYAEPMSPGTVDPRVGQSVGARSARAARGSPWRRAVVTARETSGVRVKYLQGGDEDATPRTPGGEHENRHARRYEATKQAMAQIGKQCPVCDQWIQKNDGCDWMTPAARPWPRASRLPGDCIRNGGCGIAFKWGSLEVADDPCG</sequence>
<feature type="region of interest" description="Disordered" evidence="5">
    <location>
        <begin position="24"/>
        <end position="85"/>
    </location>
</feature>
<dbReference type="Proteomes" id="UP001363151">
    <property type="component" value="Unassembled WGS sequence"/>
</dbReference>
<evidence type="ECO:0000256" key="2">
    <source>
        <dbReference type="ARBA" id="ARBA00022771"/>
    </source>
</evidence>
<evidence type="ECO:0000313" key="9">
    <source>
        <dbReference type="Proteomes" id="UP001363151"/>
    </source>
</evidence>
<feature type="compositionally biased region" description="Basic residues" evidence="5">
    <location>
        <begin position="30"/>
        <end position="49"/>
    </location>
</feature>
<keyword evidence="3" id="KW-0862">Zinc</keyword>
<feature type="chain" id="PRO_5047363656" description="RING-type domain-containing protein" evidence="6">
    <location>
        <begin position="21"/>
        <end position="460"/>
    </location>
</feature>
<dbReference type="EMBL" id="JBBJCI010000039">
    <property type="protein sequence ID" value="KAK7249932.1"/>
    <property type="molecule type" value="Genomic_DNA"/>
</dbReference>
<dbReference type="InterPro" id="IPR031127">
    <property type="entry name" value="E3_UB_ligase_RBR"/>
</dbReference>
<accession>A0ABR1GA73</accession>
<evidence type="ECO:0000256" key="3">
    <source>
        <dbReference type="ARBA" id="ARBA00022833"/>
    </source>
</evidence>
<evidence type="ECO:0000313" key="8">
    <source>
        <dbReference type="EMBL" id="KAK7249932.1"/>
    </source>
</evidence>
<evidence type="ECO:0000259" key="7">
    <source>
        <dbReference type="PROSITE" id="PS50089"/>
    </source>
</evidence>
<protein>
    <recommendedName>
        <fullName evidence="7">RING-type domain-containing protein</fullName>
    </recommendedName>
</protein>
<comment type="caution">
    <text evidence="8">The sequence shown here is derived from an EMBL/GenBank/DDBJ whole genome shotgun (WGS) entry which is preliminary data.</text>
</comment>
<dbReference type="Gene3D" id="1.20.120.1750">
    <property type="match status" value="1"/>
</dbReference>
<feature type="compositionally biased region" description="Basic and acidic residues" evidence="5">
    <location>
        <begin position="74"/>
        <end position="85"/>
    </location>
</feature>
<evidence type="ECO:0000256" key="5">
    <source>
        <dbReference type="SAM" id="MobiDB-lite"/>
    </source>
</evidence>
<feature type="signal peptide" evidence="6">
    <location>
        <begin position="1"/>
        <end position="20"/>
    </location>
</feature>
<name>A0ABR1GA73_AURAN</name>
<evidence type="ECO:0000256" key="4">
    <source>
        <dbReference type="PROSITE-ProRule" id="PRU00175"/>
    </source>
</evidence>
<proteinExistence type="predicted"/>
<dbReference type="PROSITE" id="PS50089">
    <property type="entry name" value="ZF_RING_2"/>
    <property type="match status" value="1"/>
</dbReference>
<organism evidence="8 9">
    <name type="scientific">Aureococcus anophagefferens</name>
    <name type="common">Harmful bloom alga</name>
    <dbReference type="NCBI Taxonomy" id="44056"/>
    <lineage>
        <taxon>Eukaryota</taxon>
        <taxon>Sar</taxon>
        <taxon>Stramenopiles</taxon>
        <taxon>Ochrophyta</taxon>
        <taxon>Pelagophyceae</taxon>
        <taxon>Pelagomonadales</taxon>
        <taxon>Pelagomonadaceae</taxon>
        <taxon>Aureococcus</taxon>
    </lineage>
</organism>
<dbReference type="PROSITE" id="PS00518">
    <property type="entry name" value="ZF_RING_1"/>
    <property type="match status" value="1"/>
</dbReference>
<feature type="domain" description="RING-type" evidence="7">
    <location>
        <begin position="157"/>
        <end position="226"/>
    </location>
</feature>
<dbReference type="InterPro" id="IPR017907">
    <property type="entry name" value="Znf_RING_CS"/>
</dbReference>
<gene>
    <name evidence="8" type="ORF">SO694_00005442</name>
</gene>
<keyword evidence="9" id="KW-1185">Reference proteome</keyword>
<keyword evidence="6" id="KW-0732">Signal</keyword>
<dbReference type="InterPro" id="IPR001841">
    <property type="entry name" value="Znf_RING"/>
</dbReference>
<keyword evidence="1" id="KW-0479">Metal-binding</keyword>
<dbReference type="PANTHER" id="PTHR11685">
    <property type="entry name" value="RBR FAMILY RING FINGER AND IBR DOMAIN-CONTAINING"/>
    <property type="match status" value="1"/>
</dbReference>
<evidence type="ECO:0000256" key="1">
    <source>
        <dbReference type="ARBA" id="ARBA00022723"/>
    </source>
</evidence>
<evidence type="ECO:0000256" key="6">
    <source>
        <dbReference type="SAM" id="SignalP"/>
    </source>
</evidence>
<reference evidence="8 9" key="1">
    <citation type="submission" date="2024-03" db="EMBL/GenBank/DDBJ databases">
        <title>Aureococcus anophagefferens CCMP1851 and Kratosvirus quantuckense: Draft genome of a second virus-susceptible host strain in the model system.</title>
        <authorList>
            <person name="Chase E."/>
            <person name="Truchon A.R."/>
            <person name="Schepens W."/>
            <person name="Wilhelm S.W."/>
        </authorList>
    </citation>
    <scope>NUCLEOTIDE SEQUENCE [LARGE SCALE GENOMIC DNA]</scope>
    <source>
        <strain evidence="8 9">CCMP1851</strain>
    </source>
</reference>
<keyword evidence="2 4" id="KW-0863">Zinc-finger</keyword>
<dbReference type="SUPFAM" id="SSF57850">
    <property type="entry name" value="RING/U-box"/>
    <property type="match status" value="1"/>
</dbReference>